<evidence type="ECO:0000259" key="18">
    <source>
        <dbReference type="PROSITE" id="PS51387"/>
    </source>
</evidence>
<evidence type="ECO:0000256" key="2">
    <source>
        <dbReference type="ARBA" id="ARBA00003921"/>
    </source>
</evidence>
<dbReference type="Proteomes" id="UP000247892">
    <property type="component" value="Unassembled WGS sequence"/>
</dbReference>
<evidence type="ECO:0000313" key="19">
    <source>
        <dbReference type="EMBL" id="PXY37754.1"/>
    </source>
</evidence>
<dbReference type="Gene3D" id="3.90.78.10">
    <property type="entry name" value="UDP-N-acetylenolpyruvoylglucosamine reductase, C-terminal domain"/>
    <property type="match status" value="1"/>
</dbReference>
<dbReference type="GO" id="GO:0071949">
    <property type="term" value="F:FAD binding"/>
    <property type="evidence" value="ECO:0007669"/>
    <property type="project" value="InterPro"/>
</dbReference>
<evidence type="ECO:0000313" key="20">
    <source>
        <dbReference type="Proteomes" id="UP000247892"/>
    </source>
</evidence>
<dbReference type="InterPro" id="IPR036635">
    <property type="entry name" value="MurB_C_sf"/>
</dbReference>
<evidence type="ECO:0000256" key="7">
    <source>
        <dbReference type="ARBA" id="ARBA00022618"/>
    </source>
</evidence>
<dbReference type="UniPathway" id="UPA00219"/>
<gene>
    <name evidence="17" type="primary">murB</name>
    <name evidence="19" type="ORF">BA062_03810</name>
</gene>
<dbReference type="AlphaFoldDB" id="A0A318LSP8"/>
<comment type="caution">
    <text evidence="19">The sequence shown here is derived from an EMBL/GenBank/DDBJ whole genome shotgun (WGS) entry which is preliminary data.</text>
</comment>
<dbReference type="Pfam" id="PF01565">
    <property type="entry name" value="FAD_binding_4"/>
    <property type="match status" value="1"/>
</dbReference>
<sequence>MSAAETVAQEVLRGYTTLRLGGPARRFVVATTDDELVAAVRELDSAGEPLLLLGGGSNLVIADEGFDGTVVRIATAGWDGERVAAGQNWDDYVAATVADGIGGLECLSGIPGSAGATPIQNVGAYGCEISEVLHSIDFYDRRTGEVRTIPAAELGFAYRTSVLKGTDAGIVLGVRFALRSGGLSAPIRYAELARTLGVDIGTRVPVADARDAVLALRRGKGMVLDAADHDTWSAGSFFTNPIVPDPDVSAVLARIAEVVGADVPVPQYPAQGGVKLSAAWLIERAGFGKGHQGPGGRVSLSTKHTLALTNRGTASTGDLLTLAREVRDGVRTRFGVTLHPEPLLINCSL</sequence>
<protein>
    <recommendedName>
        <fullName evidence="17">UDP-N-acetylenolpyruvoylglucosamine reductase</fullName>
        <ecNumber evidence="17">1.3.1.98</ecNumber>
    </recommendedName>
    <alternativeName>
        <fullName evidence="17">UDP-N-acetylmuramate dehydrogenase</fullName>
    </alternativeName>
</protein>
<dbReference type="NCBIfam" id="TIGR00179">
    <property type="entry name" value="murB"/>
    <property type="match status" value="1"/>
</dbReference>
<comment type="pathway">
    <text evidence="4 17">Cell wall biogenesis; peptidoglycan biosynthesis.</text>
</comment>
<keyword evidence="20" id="KW-1185">Reference proteome</keyword>
<evidence type="ECO:0000256" key="9">
    <source>
        <dbReference type="ARBA" id="ARBA00022827"/>
    </source>
</evidence>
<dbReference type="OrthoDB" id="9804753at2"/>
<keyword evidence="13 17" id="KW-0560">Oxidoreductase</keyword>
<keyword evidence="11 17" id="KW-0133">Cell shape</keyword>
<dbReference type="GO" id="GO:0005829">
    <property type="term" value="C:cytosol"/>
    <property type="evidence" value="ECO:0007669"/>
    <property type="project" value="TreeGrafter"/>
</dbReference>
<dbReference type="InterPro" id="IPR016167">
    <property type="entry name" value="FAD-bd_PCMH_sub1"/>
</dbReference>
<evidence type="ECO:0000256" key="8">
    <source>
        <dbReference type="ARBA" id="ARBA00022630"/>
    </source>
</evidence>
<dbReference type="InterPro" id="IPR011601">
    <property type="entry name" value="MurB_C"/>
</dbReference>
<evidence type="ECO:0000256" key="14">
    <source>
        <dbReference type="ARBA" id="ARBA00023306"/>
    </source>
</evidence>
<dbReference type="PROSITE" id="PS51387">
    <property type="entry name" value="FAD_PCMH"/>
    <property type="match status" value="1"/>
</dbReference>
<evidence type="ECO:0000256" key="12">
    <source>
        <dbReference type="ARBA" id="ARBA00022984"/>
    </source>
</evidence>
<keyword evidence="7 17" id="KW-0132">Cell division</keyword>
<keyword evidence="15 17" id="KW-0961">Cell wall biogenesis/degradation</keyword>
<evidence type="ECO:0000256" key="1">
    <source>
        <dbReference type="ARBA" id="ARBA00001974"/>
    </source>
</evidence>
<dbReference type="InterPro" id="IPR016169">
    <property type="entry name" value="FAD-bd_PCMH_sub2"/>
</dbReference>
<dbReference type="InterPro" id="IPR006094">
    <property type="entry name" value="Oxid_FAD_bind_N"/>
</dbReference>
<dbReference type="InterPro" id="IPR003170">
    <property type="entry name" value="MurB"/>
</dbReference>
<keyword evidence="6 17" id="KW-0963">Cytoplasm</keyword>
<dbReference type="Pfam" id="PF02873">
    <property type="entry name" value="MurB_C"/>
    <property type="match status" value="1"/>
</dbReference>
<evidence type="ECO:0000256" key="16">
    <source>
        <dbReference type="ARBA" id="ARBA00048914"/>
    </source>
</evidence>
<evidence type="ECO:0000256" key="5">
    <source>
        <dbReference type="ARBA" id="ARBA00010485"/>
    </source>
</evidence>
<keyword evidence="8 17" id="KW-0285">Flavoprotein</keyword>
<dbReference type="SUPFAM" id="SSF56194">
    <property type="entry name" value="Uridine diphospho-N-Acetylenolpyruvylglucosamine reductase, MurB, C-terminal domain"/>
    <property type="match status" value="1"/>
</dbReference>
<dbReference type="Gene3D" id="3.30.465.10">
    <property type="match status" value="1"/>
</dbReference>
<proteinExistence type="inferred from homology"/>
<organism evidence="19 20">
    <name type="scientific">Prauserella flavalba</name>
    <dbReference type="NCBI Taxonomy" id="1477506"/>
    <lineage>
        <taxon>Bacteria</taxon>
        <taxon>Bacillati</taxon>
        <taxon>Actinomycetota</taxon>
        <taxon>Actinomycetes</taxon>
        <taxon>Pseudonocardiales</taxon>
        <taxon>Pseudonocardiaceae</taxon>
        <taxon>Prauserella</taxon>
    </lineage>
</organism>
<evidence type="ECO:0000256" key="17">
    <source>
        <dbReference type="HAMAP-Rule" id="MF_00037"/>
    </source>
</evidence>
<dbReference type="InterPro" id="IPR036318">
    <property type="entry name" value="FAD-bd_PCMH-like_sf"/>
</dbReference>
<dbReference type="GO" id="GO:0071555">
    <property type="term" value="P:cell wall organization"/>
    <property type="evidence" value="ECO:0007669"/>
    <property type="project" value="UniProtKB-KW"/>
</dbReference>
<dbReference type="RefSeq" id="WP_110334629.1">
    <property type="nucleotide sequence ID" value="NZ_JBHVKT010000008.1"/>
</dbReference>
<dbReference type="GO" id="GO:0008360">
    <property type="term" value="P:regulation of cell shape"/>
    <property type="evidence" value="ECO:0007669"/>
    <property type="project" value="UniProtKB-KW"/>
</dbReference>
<feature type="active site" evidence="17">
    <location>
        <position position="159"/>
    </location>
</feature>
<dbReference type="PANTHER" id="PTHR21071:SF4">
    <property type="entry name" value="UDP-N-ACETYLENOLPYRUVOYLGLUCOSAMINE REDUCTASE"/>
    <property type="match status" value="1"/>
</dbReference>
<feature type="active site" description="Proton donor" evidence="17">
    <location>
        <position position="236"/>
    </location>
</feature>
<feature type="domain" description="FAD-binding PCMH-type" evidence="18">
    <location>
        <begin position="20"/>
        <end position="209"/>
    </location>
</feature>
<keyword evidence="12 17" id="KW-0573">Peptidoglycan synthesis</keyword>
<keyword evidence="9 17" id="KW-0274">FAD</keyword>
<feature type="active site" evidence="17">
    <location>
        <position position="341"/>
    </location>
</feature>
<evidence type="ECO:0000256" key="3">
    <source>
        <dbReference type="ARBA" id="ARBA00004496"/>
    </source>
</evidence>
<evidence type="ECO:0000256" key="13">
    <source>
        <dbReference type="ARBA" id="ARBA00023002"/>
    </source>
</evidence>
<dbReference type="SUPFAM" id="SSF56176">
    <property type="entry name" value="FAD-binding/transporter-associated domain-like"/>
    <property type="match status" value="1"/>
</dbReference>
<evidence type="ECO:0000256" key="15">
    <source>
        <dbReference type="ARBA" id="ARBA00023316"/>
    </source>
</evidence>
<comment type="function">
    <text evidence="2 17">Cell wall formation.</text>
</comment>
<name>A0A318LSP8_9PSEU</name>
<dbReference type="PANTHER" id="PTHR21071">
    <property type="entry name" value="UDP-N-ACETYLENOLPYRUVOYLGLUCOSAMINE REDUCTASE"/>
    <property type="match status" value="1"/>
</dbReference>
<dbReference type="Gene3D" id="3.30.43.10">
    <property type="entry name" value="Uridine Diphospho-n-acetylenolpyruvylglucosamine Reductase, domain 2"/>
    <property type="match status" value="1"/>
</dbReference>
<dbReference type="EC" id="1.3.1.98" evidence="17"/>
<comment type="similarity">
    <text evidence="5 17">Belongs to the MurB family.</text>
</comment>
<reference evidence="19 20" key="1">
    <citation type="submission" date="2016-07" db="EMBL/GenBank/DDBJ databases">
        <title>Draft genome sequence of Prauserella sp. YIM 121212, isolated from alkaline soil.</title>
        <authorList>
            <person name="Ruckert C."/>
            <person name="Albersmeier A."/>
            <person name="Jiang C.-L."/>
            <person name="Jiang Y."/>
            <person name="Kalinowski J."/>
            <person name="Schneider O."/>
            <person name="Winkler A."/>
            <person name="Zotchev S.B."/>
        </authorList>
    </citation>
    <scope>NUCLEOTIDE SEQUENCE [LARGE SCALE GENOMIC DNA]</scope>
    <source>
        <strain evidence="19 20">YIM 121212</strain>
    </source>
</reference>
<evidence type="ECO:0000256" key="10">
    <source>
        <dbReference type="ARBA" id="ARBA00022857"/>
    </source>
</evidence>
<evidence type="ECO:0000256" key="11">
    <source>
        <dbReference type="ARBA" id="ARBA00022960"/>
    </source>
</evidence>
<keyword evidence="14 17" id="KW-0131">Cell cycle</keyword>
<comment type="cofactor">
    <cofactor evidence="1 17">
        <name>FAD</name>
        <dbReference type="ChEBI" id="CHEBI:57692"/>
    </cofactor>
</comment>
<comment type="catalytic activity">
    <reaction evidence="16 17">
        <text>UDP-N-acetyl-alpha-D-muramate + NADP(+) = UDP-N-acetyl-3-O-(1-carboxyvinyl)-alpha-D-glucosamine + NADPH + H(+)</text>
        <dbReference type="Rhea" id="RHEA:12248"/>
        <dbReference type="ChEBI" id="CHEBI:15378"/>
        <dbReference type="ChEBI" id="CHEBI:57783"/>
        <dbReference type="ChEBI" id="CHEBI:58349"/>
        <dbReference type="ChEBI" id="CHEBI:68483"/>
        <dbReference type="ChEBI" id="CHEBI:70757"/>
        <dbReference type="EC" id="1.3.1.98"/>
    </reaction>
</comment>
<dbReference type="GO" id="GO:0009252">
    <property type="term" value="P:peptidoglycan biosynthetic process"/>
    <property type="evidence" value="ECO:0007669"/>
    <property type="project" value="UniProtKB-UniRule"/>
</dbReference>
<dbReference type="GO" id="GO:0051301">
    <property type="term" value="P:cell division"/>
    <property type="evidence" value="ECO:0007669"/>
    <property type="project" value="UniProtKB-KW"/>
</dbReference>
<dbReference type="HAMAP" id="MF_00037">
    <property type="entry name" value="MurB"/>
    <property type="match status" value="1"/>
</dbReference>
<accession>A0A318LSP8</accession>
<dbReference type="GO" id="GO:0008762">
    <property type="term" value="F:UDP-N-acetylmuramate dehydrogenase activity"/>
    <property type="evidence" value="ECO:0007669"/>
    <property type="project" value="UniProtKB-UniRule"/>
</dbReference>
<evidence type="ECO:0000256" key="6">
    <source>
        <dbReference type="ARBA" id="ARBA00022490"/>
    </source>
</evidence>
<comment type="subcellular location">
    <subcellularLocation>
        <location evidence="3 17">Cytoplasm</location>
    </subcellularLocation>
</comment>
<evidence type="ECO:0000256" key="4">
    <source>
        <dbReference type="ARBA" id="ARBA00004752"/>
    </source>
</evidence>
<dbReference type="InterPro" id="IPR016166">
    <property type="entry name" value="FAD-bd_PCMH"/>
</dbReference>
<dbReference type="NCBIfam" id="NF010478">
    <property type="entry name" value="PRK13903.1"/>
    <property type="match status" value="1"/>
</dbReference>
<dbReference type="EMBL" id="MASU01000002">
    <property type="protein sequence ID" value="PXY37754.1"/>
    <property type="molecule type" value="Genomic_DNA"/>
</dbReference>
<keyword evidence="10 17" id="KW-0521">NADP</keyword>